<sequence>MPAAGGRGSGRVIMVSTGSSARSAAPVRRTRRGQGDRRRRDVPIVQHPQQASAAQEGGRDEGSPILDRAAGLGPHGGPRRRRDFPVGPVHRRKDQPAPRPRGFPRRRRRPQEQEVPSLVQVASPSSSSKPQLPRPGRRLCRHGALVLPAWGQRDGEDVDRQWLKHEYGTVDGMSRLAWSLTSVGNKFLMDLVWRTDNCKVVTLEFSPEPQFTVIPVEAVDRDSWPWPPHNGTSKYAWVESQGCLFYVRFCYSDCSLGNRSIVSVEVSKLDLLARAWAKVGTLDGRAFLLVHPWIHMKPAPA</sequence>
<dbReference type="OrthoDB" id="692759at2759"/>
<dbReference type="Pfam" id="PF03478">
    <property type="entry name" value="Beta-prop_KIB1-4"/>
    <property type="match status" value="1"/>
</dbReference>
<evidence type="ECO:0000313" key="3">
    <source>
        <dbReference type="EMBL" id="CAD6217152.1"/>
    </source>
</evidence>
<comment type="caution">
    <text evidence="3">The sequence shown here is derived from an EMBL/GenBank/DDBJ whole genome shotgun (WGS) entry which is preliminary data.</text>
</comment>
<dbReference type="EMBL" id="CAJGYO010000003">
    <property type="protein sequence ID" value="CAD6217152.1"/>
    <property type="molecule type" value="Genomic_DNA"/>
</dbReference>
<dbReference type="AlphaFoldDB" id="A0A811N884"/>
<accession>A0A811N884</accession>
<gene>
    <name evidence="3" type="ORF">NCGR_LOCUS11255</name>
</gene>
<evidence type="ECO:0000313" key="4">
    <source>
        <dbReference type="Proteomes" id="UP000604825"/>
    </source>
</evidence>
<name>A0A811N884_9POAL</name>
<feature type="region of interest" description="Disordered" evidence="1">
    <location>
        <begin position="1"/>
        <end position="137"/>
    </location>
</feature>
<feature type="compositionally biased region" description="Basic and acidic residues" evidence="1">
    <location>
        <begin position="33"/>
        <end position="42"/>
    </location>
</feature>
<feature type="compositionally biased region" description="Low complexity" evidence="1">
    <location>
        <begin position="116"/>
        <end position="131"/>
    </location>
</feature>
<keyword evidence="4" id="KW-1185">Reference proteome</keyword>
<organism evidence="3 4">
    <name type="scientific">Miscanthus lutarioriparius</name>
    <dbReference type="NCBI Taxonomy" id="422564"/>
    <lineage>
        <taxon>Eukaryota</taxon>
        <taxon>Viridiplantae</taxon>
        <taxon>Streptophyta</taxon>
        <taxon>Embryophyta</taxon>
        <taxon>Tracheophyta</taxon>
        <taxon>Spermatophyta</taxon>
        <taxon>Magnoliopsida</taxon>
        <taxon>Liliopsida</taxon>
        <taxon>Poales</taxon>
        <taxon>Poaceae</taxon>
        <taxon>PACMAD clade</taxon>
        <taxon>Panicoideae</taxon>
        <taxon>Andropogonodae</taxon>
        <taxon>Andropogoneae</taxon>
        <taxon>Saccharinae</taxon>
        <taxon>Miscanthus</taxon>
    </lineage>
</organism>
<evidence type="ECO:0000259" key="2">
    <source>
        <dbReference type="Pfam" id="PF03478"/>
    </source>
</evidence>
<proteinExistence type="predicted"/>
<protein>
    <recommendedName>
        <fullName evidence="2">KIB1-4 beta-propeller domain-containing protein</fullName>
    </recommendedName>
</protein>
<evidence type="ECO:0000256" key="1">
    <source>
        <dbReference type="SAM" id="MobiDB-lite"/>
    </source>
</evidence>
<dbReference type="Proteomes" id="UP000604825">
    <property type="component" value="Unassembled WGS sequence"/>
</dbReference>
<reference evidence="3" key="1">
    <citation type="submission" date="2020-10" db="EMBL/GenBank/DDBJ databases">
        <authorList>
            <person name="Han B."/>
            <person name="Lu T."/>
            <person name="Zhao Q."/>
            <person name="Huang X."/>
            <person name="Zhao Y."/>
        </authorList>
    </citation>
    <scope>NUCLEOTIDE SEQUENCE</scope>
</reference>
<dbReference type="InterPro" id="IPR005174">
    <property type="entry name" value="KIB1-4_b-propeller"/>
</dbReference>
<feature type="domain" description="KIB1-4 beta-propeller" evidence="2">
    <location>
        <begin position="160"/>
        <end position="291"/>
    </location>
</feature>